<feature type="domain" description="Glucose-methanol-choline oxidoreductase N-terminal" evidence="8">
    <location>
        <begin position="263"/>
        <end position="277"/>
    </location>
</feature>
<accession>A0A432NNI7</accession>
<dbReference type="AlphaFoldDB" id="A0A2A6J5Z0"/>
<dbReference type="EMBL" id="RJTJ01000023">
    <property type="protein sequence ID" value="RUM01171.1"/>
    <property type="molecule type" value="Genomic_DNA"/>
</dbReference>
<dbReference type="Proteomes" id="UP000278081">
    <property type="component" value="Unassembled WGS sequence"/>
</dbReference>
<evidence type="ECO:0000313" key="10">
    <source>
        <dbReference type="EMBL" id="RUM01171.1"/>
    </source>
</evidence>
<name>A0A2A6J5Z0_9HYPH</name>
<dbReference type="PROSITE" id="PS00624">
    <property type="entry name" value="GMC_OXRED_2"/>
    <property type="match status" value="1"/>
</dbReference>
<dbReference type="PANTHER" id="PTHR11552">
    <property type="entry name" value="GLUCOSE-METHANOL-CHOLINE GMC OXIDOREDUCTASE"/>
    <property type="match status" value="1"/>
</dbReference>
<dbReference type="SUPFAM" id="SSF51905">
    <property type="entry name" value="FAD/NAD(P)-binding domain"/>
    <property type="match status" value="1"/>
</dbReference>
<reference evidence="10 12" key="2">
    <citation type="submission" date="2018-11" db="EMBL/GenBank/DDBJ databases">
        <title>Rhizobium chutanense sp. nov., isolated from root nodules of Phaseolus vulgaris in China.</title>
        <authorList>
            <person name="Huo Y."/>
        </authorList>
    </citation>
    <scope>NUCLEOTIDE SEQUENCE [LARGE SCALE GENOMIC DNA]</scope>
    <source>
        <strain evidence="10 12">C16</strain>
    </source>
</reference>
<sequence length="554" mass="59658">MANARDEMETFDFVVVGGGTSGCVITNRLSEAGFKVCLLEAGPKDINPMIHIPAGYIKNIYSKKLTWNFMSEPNPGTNNRSFSLPQGRVLGGSSSINGLNYVRGQAVDYDNWAAGGNPGWSYEEILPYFKRSERRIGHGDERYRGRNGELPITDLDWQHPVSDALIDAAVELGIPRNPDYNGAKQDGAGFFQRTIYKGFRHSSATAFLSKAIKRGNVDVRTNCQATSILFEGTKAVGIAYVAGGPGGSHREVRASREVILTAGALNTPKLLQLSGIGPADVLGRAGIGIFHELAGVGNNLRDHYAVRMVAKVTGSKTINDVAQGPALLGQIARWALGRPSILAVSPSLVHIFWKSDPSLSRPDLEFACAPASFREGVVGLLDKHPGLTLGIWQERPESLGFCHVTSSDVFEAPAIQPNYLTSETDQLALIGGMRLARRLFRSRALDRYVEAETSPTPNLESDDELLDFARQKGTTVYHMIGTARMGPRSSPGTVVDAELRVHGLAGLRVCDASIMPSMPSANTNASTLMIAEKAADLILGRTAAAIETQGERAA</sequence>
<dbReference type="PANTHER" id="PTHR11552:SF147">
    <property type="entry name" value="CHOLINE DEHYDROGENASE, MITOCHONDRIAL"/>
    <property type="match status" value="1"/>
</dbReference>
<dbReference type="Gene3D" id="3.50.50.60">
    <property type="entry name" value="FAD/NAD(P)-binding domain"/>
    <property type="match status" value="1"/>
</dbReference>
<feature type="binding site" evidence="5">
    <location>
        <begin position="20"/>
        <end position="21"/>
    </location>
    <ligand>
        <name>FAD</name>
        <dbReference type="ChEBI" id="CHEBI:57692"/>
    </ligand>
</feature>
<dbReference type="EMBL" id="NWSV01000021">
    <property type="protein sequence ID" value="PDT01639.1"/>
    <property type="molecule type" value="Genomic_DNA"/>
</dbReference>
<dbReference type="GO" id="GO:0050660">
    <property type="term" value="F:flavin adenine dinucleotide binding"/>
    <property type="evidence" value="ECO:0007669"/>
    <property type="project" value="InterPro"/>
</dbReference>
<evidence type="ECO:0000256" key="6">
    <source>
        <dbReference type="RuleBase" id="RU003968"/>
    </source>
</evidence>
<gene>
    <name evidence="9" type="ORF">CO666_24445</name>
    <name evidence="10" type="ORF">EFR84_23225</name>
</gene>
<dbReference type="InterPro" id="IPR012132">
    <property type="entry name" value="GMC_OxRdtase"/>
</dbReference>
<evidence type="ECO:0000313" key="12">
    <source>
        <dbReference type="Proteomes" id="UP000278081"/>
    </source>
</evidence>
<evidence type="ECO:0000256" key="4">
    <source>
        <dbReference type="ARBA" id="ARBA00022827"/>
    </source>
</evidence>
<dbReference type="Pfam" id="PF05199">
    <property type="entry name" value="GMC_oxred_C"/>
    <property type="match status" value="1"/>
</dbReference>
<dbReference type="PROSITE" id="PS51257">
    <property type="entry name" value="PROKAR_LIPOPROTEIN"/>
    <property type="match status" value="1"/>
</dbReference>
<evidence type="ECO:0000259" key="7">
    <source>
        <dbReference type="PROSITE" id="PS00623"/>
    </source>
</evidence>
<dbReference type="Pfam" id="PF00732">
    <property type="entry name" value="GMC_oxred_N"/>
    <property type="match status" value="1"/>
</dbReference>
<dbReference type="SUPFAM" id="SSF54373">
    <property type="entry name" value="FAD-linked reductases, C-terminal domain"/>
    <property type="match status" value="1"/>
</dbReference>
<feature type="domain" description="Glucose-methanol-choline oxidoreductase N-terminal" evidence="7">
    <location>
        <begin position="87"/>
        <end position="110"/>
    </location>
</feature>
<proteinExistence type="inferred from homology"/>
<comment type="similarity">
    <text evidence="2 6">Belongs to the GMC oxidoreductase family.</text>
</comment>
<dbReference type="Gene3D" id="3.30.560.10">
    <property type="entry name" value="Glucose Oxidase, domain 3"/>
    <property type="match status" value="1"/>
</dbReference>
<keyword evidence="3 6" id="KW-0285">Flavoprotein</keyword>
<dbReference type="PIRSF" id="PIRSF000137">
    <property type="entry name" value="Alcohol_oxidase"/>
    <property type="match status" value="1"/>
</dbReference>
<evidence type="ECO:0000313" key="11">
    <source>
        <dbReference type="Proteomes" id="UP000220768"/>
    </source>
</evidence>
<dbReference type="GO" id="GO:0016614">
    <property type="term" value="F:oxidoreductase activity, acting on CH-OH group of donors"/>
    <property type="evidence" value="ECO:0007669"/>
    <property type="project" value="InterPro"/>
</dbReference>
<accession>A0A2A6J5Z0</accession>
<evidence type="ECO:0000313" key="9">
    <source>
        <dbReference type="EMBL" id="PDT01639.1"/>
    </source>
</evidence>
<keyword evidence="11" id="KW-1185">Reference proteome</keyword>
<dbReference type="InterPro" id="IPR000172">
    <property type="entry name" value="GMC_OxRdtase_N"/>
</dbReference>
<dbReference type="InterPro" id="IPR036188">
    <property type="entry name" value="FAD/NAD-bd_sf"/>
</dbReference>
<dbReference type="Proteomes" id="UP000220768">
    <property type="component" value="Unassembled WGS sequence"/>
</dbReference>
<evidence type="ECO:0000256" key="5">
    <source>
        <dbReference type="PIRSR" id="PIRSR000137-2"/>
    </source>
</evidence>
<evidence type="ECO:0000256" key="1">
    <source>
        <dbReference type="ARBA" id="ARBA00001974"/>
    </source>
</evidence>
<feature type="binding site" evidence="5">
    <location>
        <position position="89"/>
    </location>
    <ligand>
        <name>FAD</name>
        <dbReference type="ChEBI" id="CHEBI:57692"/>
    </ligand>
</feature>
<keyword evidence="4 5" id="KW-0274">FAD</keyword>
<comment type="cofactor">
    <cofactor evidence="1 5">
        <name>FAD</name>
        <dbReference type="ChEBI" id="CHEBI:57692"/>
    </cofactor>
</comment>
<reference evidence="9 11" key="1">
    <citation type="submission" date="2017-09" db="EMBL/GenBank/DDBJ databases">
        <title>Comparative genomics of rhizobia isolated from Phaseolus vulgaris in China.</title>
        <authorList>
            <person name="Tong W."/>
        </authorList>
    </citation>
    <scope>NUCLEOTIDE SEQUENCE [LARGE SCALE GENOMIC DNA]</scope>
    <source>
        <strain evidence="9 11">C5</strain>
    </source>
</reference>
<dbReference type="OrthoDB" id="9785276at2"/>
<evidence type="ECO:0000256" key="2">
    <source>
        <dbReference type="ARBA" id="ARBA00010790"/>
    </source>
</evidence>
<organism evidence="9 11">
    <name type="scientific">Rhizobium chutanense</name>
    <dbReference type="NCBI Taxonomy" id="2035448"/>
    <lineage>
        <taxon>Bacteria</taxon>
        <taxon>Pseudomonadati</taxon>
        <taxon>Pseudomonadota</taxon>
        <taxon>Alphaproteobacteria</taxon>
        <taxon>Hyphomicrobiales</taxon>
        <taxon>Rhizobiaceae</taxon>
        <taxon>Rhizobium/Agrobacterium group</taxon>
        <taxon>Rhizobium</taxon>
    </lineage>
</organism>
<evidence type="ECO:0000256" key="3">
    <source>
        <dbReference type="ARBA" id="ARBA00022630"/>
    </source>
</evidence>
<dbReference type="InterPro" id="IPR007867">
    <property type="entry name" value="GMC_OxRtase_C"/>
</dbReference>
<comment type="caution">
    <text evidence="9">The sequence shown here is derived from an EMBL/GenBank/DDBJ whole genome shotgun (WGS) entry which is preliminary data.</text>
</comment>
<dbReference type="PROSITE" id="PS00623">
    <property type="entry name" value="GMC_OXRED_1"/>
    <property type="match status" value="1"/>
</dbReference>
<protein>
    <submittedName>
        <fullName evidence="9">Choline dehydrogenase</fullName>
    </submittedName>
</protein>
<evidence type="ECO:0000259" key="8">
    <source>
        <dbReference type="PROSITE" id="PS00624"/>
    </source>
</evidence>